<keyword evidence="9" id="KW-1185">Reference proteome</keyword>
<feature type="chain" id="PRO_5013132300" description="LicD/FKTN/FKRP nucleotidyltransferase domain-containing protein" evidence="6">
    <location>
        <begin position="19"/>
        <end position="331"/>
    </location>
</feature>
<gene>
    <name evidence="8" type="ORF">ASPVEDRAFT_119685</name>
</gene>
<reference evidence="9" key="1">
    <citation type="journal article" date="2017" name="Genome Biol.">
        <title>Comparative genomics reveals high biological diversity and specific adaptations in the industrially and medically important fungal genus Aspergillus.</title>
        <authorList>
            <person name="de Vries R.P."/>
            <person name="Riley R."/>
            <person name="Wiebenga A."/>
            <person name="Aguilar-Osorio G."/>
            <person name="Amillis S."/>
            <person name="Uchima C.A."/>
            <person name="Anderluh G."/>
            <person name="Asadollahi M."/>
            <person name="Askin M."/>
            <person name="Barry K."/>
            <person name="Battaglia E."/>
            <person name="Bayram O."/>
            <person name="Benocci T."/>
            <person name="Braus-Stromeyer S.A."/>
            <person name="Caldana C."/>
            <person name="Canovas D."/>
            <person name="Cerqueira G.C."/>
            <person name="Chen F."/>
            <person name="Chen W."/>
            <person name="Choi C."/>
            <person name="Clum A."/>
            <person name="Dos Santos R.A."/>
            <person name="Damasio A.R."/>
            <person name="Diallinas G."/>
            <person name="Emri T."/>
            <person name="Fekete E."/>
            <person name="Flipphi M."/>
            <person name="Freyberg S."/>
            <person name="Gallo A."/>
            <person name="Gournas C."/>
            <person name="Habgood R."/>
            <person name="Hainaut M."/>
            <person name="Harispe M.L."/>
            <person name="Henrissat B."/>
            <person name="Hilden K.S."/>
            <person name="Hope R."/>
            <person name="Hossain A."/>
            <person name="Karabika E."/>
            <person name="Karaffa L."/>
            <person name="Karanyi Z."/>
            <person name="Krasevec N."/>
            <person name="Kuo A."/>
            <person name="Kusch H."/>
            <person name="LaButti K."/>
            <person name="Lagendijk E.L."/>
            <person name="Lapidus A."/>
            <person name="Levasseur A."/>
            <person name="Lindquist E."/>
            <person name="Lipzen A."/>
            <person name="Logrieco A.F."/>
            <person name="MacCabe A."/>
            <person name="Maekelae M.R."/>
            <person name="Malavazi I."/>
            <person name="Melin P."/>
            <person name="Meyer V."/>
            <person name="Mielnichuk N."/>
            <person name="Miskei M."/>
            <person name="Molnar A.P."/>
            <person name="Mule G."/>
            <person name="Ngan C.Y."/>
            <person name="Orejas M."/>
            <person name="Orosz E."/>
            <person name="Ouedraogo J.P."/>
            <person name="Overkamp K.M."/>
            <person name="Park H.-S."/>
            <person name="Perrone G."/>
            <person name="Piumi F."/>
            <person name="Punt P.J."/>
            <person name="Ram A.F."/>
            <person name="Ramon A."/>
            <person name="Rauscher S."/>
            <person name="Record E."/>
            <person name="Riano-Pachon D.M."/>
            <person name="Robert V."/>
            <person name="Roehrig J."/>
            <person name="Ruller R."/>
            <person name="Salamov A."/>
            <person name="Salih N.S."/>
            <person name="Samson R.A."/>
            <person name="Sandor E."/>
            <person name="Sanguinetti M."/>
            <person name="Schuetze T."/>
            <person name="Sepcic K."/>
            <person name="Shelest E."/>
            <person name="Sherlock G."/>
            <person name="Sophianopoulou V."/>
            <person name="Squina F.M."/>
            <person name="Sun H."/>
            <person name="Susca A."/>
            <person name="Todd R.B."/>
            <person name="Tsang A."/>
            <person name="Unkles S.E."/>
            <person name="van de Wiele N."/>
            <person name="van Rossen-Uffink D."/>
            <person name="Oliveira J.V."/>
            <person name="Vesth T.C."/>
            <person name="Visser J."/>
            <person name="Yu J.-H."/>
            <person name="Zhou M."/>
            <person name="Andersen M.R."/>
            <person name="Archer D.B."/>
            <person name="Baker S.E."/>
            <person name="Benoit I."/>
            <person name="Brakhage A.A."/>
            <person name="Braus G.H."/>
            <person name="Fischer R."/>
            <person name="Frisvad J.C."/>
            <person name="Goldman G.H."/>
            <person name="Houbraken J."/>
            <person name="Oakley B."/>
            <person name="Pocsi I."/>
            <person name="Scazzocchio C."/>
            <person name="Seiboth B."/>
            <person name="vanKuyk P.A."/>
            <person name="Wortman J."/>
            <person name="Dyer P.S."/>
            <person name="Grigoriev I.V."/>
        </authorList>
    </citation>
    <scope>NUCLEOTIDE SEQUENCE [LARGE SCALE GENOMIC DNA]</scope>
    <source>
        <strain evidence="9">CBS 583.65</strain>
    </source>
</reference>
<protein>
    <recommendedName>
        <fullName evidence="7">LicD/FKTN/FKRP nucleotidyltransferase domain-containing protein</fullName>
    </recommendedName>
</protein>
<evidence type="ECO:0000259" key="7">
    <source>
        <dbReference type="Pfam" id="PF04991"/>
    </source>
</evidence>
<dbReference type="GO" id="GO:0016020">
    <property type="term" value="C:membrane"/>
    <property type="evidence" value="ECO:0007669"/>
    <property type="project" value="UniProtKB-SubCell"/>
</dbReference>
<proteinExistence type="predicted"/>
<feature type="region of interest" description="Disordered" evidence="5">
    <location>
        <begin position="280"/>
        <end position="331"/>
    </location>
</feature>
<dbReference type="GeneID" id="63721237"/>
<dbReference type="Pfam" id="PF04991">
    <property type="entry name" value="LicD"/>
    <property type="match status" value="2"/>
</dbReference>
<keyword evidence="4" id="KW-0472">Membrane</keyword>
<dbReference type="STRING" id="1036611.A0A1L9P754"/>
<feature type="signal peptide" evidence="6">
    <location>
        <begin position="1"/>
        <end position="18"/>
    </location>
</feature>
<feature type="compositionally biased region" description="Basic and acidic residues" evidence="5">
    <location>
        <begin position="285"/>
        <end position="301"/>
    </location>
</feature>
<sequence>MNLRALLALVSIFGSAVAIPIPSSDQTNSSAPSSHGTVVNHSKPYYLQTKYGLNASEEYKYFQEPGNDEIHAHYDSRFFKEPVPKEQRSQTLAHIVHSYFEFFSENNLETWIAHGTLLGWWWNGKIMPWDWDIDTQVSEATLLRLADDFNGTEIHYNTTNPDAQHSYLLDINPWARQRDRGTGANIIDARWIDMQTGLYIDITGLSQLNKEKPNEWGCKNNHNYLMNDIYPLRATFFEGVVAKVPYRYEAVLRDEYQDKALTEVHYNHYTWDPELEEWVFDEPVEGEKDEEKGEKDEKEGGETNGDENGEKDEKEEKEEEQNEEENDKQYE</sequence>
<evidence type="ECO:0000256" key="1">
    <source>
        <dbReference type="ARBA" id="ARBA00004167"/>
    </source>
</evidence>
<keyword evidence="2" id="KW-0812">Transmembrane</keyword>
<dbReference type="AlphaFoldDB" id="A0A1L9P754"/>
<evidence type="ECO:0000256" key="6">
    <source>
        <dbReference type="SAM" id="SignalP"/>
    </source>
</evidence>
<dbReference type="EMBL" id="KV878125">
    <property type="protein sequence ID" value="OJI97264.1"/>
    <property type="molecule type" value="Genomic_DNA"/>
</dbReference>
<comment type="subcellular location">
    <subcellularLocation>
        <location evidence="1">Membrane</location>
        <topology evidence="1">Single-pass membrane protein</topology>
    </subcellularLocation>
</comment>
<keyword evidence="3" id="KW-1133">Transmembrane helix</keyword>
<evidence type="ECO:0000313" key="8">
    <source>
        <dbReference type="EMBL" id="OJI97264.1"/>
    </source>
</evidence>
<feature type="compositionally biased region" description="Acidic residues" evidence="5">
    <location>
        <begin position="304"/>
        <end position="331"/>
    </location>
</feature>
<dbReference type="Proteomes" id="UP000184073">
    <property type="component" value="Unassembled WGS sequence"/>
</dbReference>
<feature type="domain" description="LicD/FKTN/FKRP nucleotidyltransferase" evidence="7">
    <location>
        <begin position="219"/>
        <end position="256"/>
    </location>
</feature>
<dbReference type="PANTHER" id="PTHR15407">
    <property type="entry name" value="FUKUTIN-RELATED"/>
    <property type="match status" value="1"/>
</dbReference>
<dbReference type="GO" id="GO:0009100">
    <property type="term" value="P:glycoprotein metabolic process"/>
    <property type="evidence" value="ECO:0007669"/>
    <property type="project" value="UniProtKB-ARBA"/>
</dbReference>
<dbReference type="PANTHER" id="PTHR15407:SF28">
    <property type="entry name" value="RIBITOL-5-PHOSPHATE TRANSFERASE FKTN"/>
    <property type="match status" value="1"/>
</dbReference>
<dbReference type="InterPro" id="IPR007074">
    <property type="entry name" value="LicD/FKTN/FKRP_NTP_transf"/>
</dbReference>
<dbReference type="InterPro" id="IPR009644">
    <property type="entry name" value="FKTN/MNN4/W02B3.4-1"/>
</dbReference>
<evidence type="ECO:0000256" key="3">
    <source>
        <dbReference type="ARBA" id="ARBA00022989"/>
    </source>
</evidence>
<dbReference type="OrthoDB" id="444255at2759"/>
<evidence type="ECO:0000256" key="5">
    <source>
        <dbReference type="SAM" id="MobiDB-lite"/>
    </source>
</evidence>
<name>A0A1L9P754_ASPVE</name>
<feature type="domain" description="LicD/FKTN/FKRP nucleotidyltransferase" evidence="7">
    <location>
        <begin position="105"/>
        <end position="212"/>
    </location>
</feature>
<dbReference type="VEuPathDB" id="FungiDB:ASPVEDRAFT_119685"/>
<evidence type="ECO:0000256" key="4">
    <source>
        <dbReference type="ARBA" id="ARBA00023136"/>
    </source>
</evidence>
<accession>A0A1L9P754</accession>
<keyword evidence="6" id="KW-0732">Signal</keyword>
<organism evidence="8 9">
    <name type="scientific">Aspergillus versicolor CBS 583.65</name>
    <dbReference type="NCBI Taxonomy" id="1036611"/>
    <lineage>
        <taxon>Eukaryota</taxon>
        <taxon>Fungi</taxon>
        <taxon>Dikarya</taxon>
        <taxon>Ascomycota</taxon>
        <taxon>Pezizomycotina</taxon>
        <taxon>Eurotiomycetes</taxon>
        <taxon>Eurotiomycetidae</taxon>
        <taxon>Eurotiales</taxon>
        <taxon>Aspergillaceae</taxon>
        <taxon>Aspergillus</taxon>
        <taxon>Aspergillus subgen. Nidulantes</taxon>
    </lineage>
</organism>
<dbReference type="RefSeq" id="XP_040663027.1">
    <property type="nucleotide sequence ID" value="XM_040805726.1"/>
</dbReference>
<evidence type="ECO:0000256" key="2">
    <source>
        <dbReference type="ARBA" id="ARBA00022692"/>
    </source>
</evidence>
<evidence type="ECO:0000313" key="9">
    <source>
        <dbReference type="Proteomes" id="UP000184073"/>
    </source>
</evidence>